<dbReference type="EMBL" id="CM047743">
    <property type="protein sequence ID" value="KAJ0029963.1"/>
    <property type="molecule type" value="Genomic_DNA"/>
</dbReference>
<organism evidence="1 2">
    <name type="scientific">Pistacia integerrima</name>
    <dbReference type="NCBI Taxonomy" id="434235"/>
    <lineage>
        <taxon>Eukaryota</taxon>
        <taxon>Viridiplantae</taxon>
        <taxon>Streptophyta</taxon>
        <taxon>Embryophyta</taxon>
        <taxon>Tracheophyta</taxon>
        <taxon>Spermatophyta</taxon>
        <taxon>Magnoliopsida</taxon>
        <taxon>eudicotyledons</taxon>
        <taxon>Gunneridae</taxon>
        <taxon>Pentapetalae</taxon>
        <taxon>rosids</taxon>
        <taxon>malvids</taxon>
        <taxon>Sapindales</taxon>
        <taxon>Anacardiaceae</taxon>
        <taxon>Pistacia</taxon>
    </lineage>
</organism>
<gene>
    <name evidence="1" type="ORF">Pint_14554</name>
</gene>
<evidence type="ECO:0000313" key="1">
    <source>
        <dbReference type="EMBL" id="KAJ0029963.1"/>
    </source>
</evidence>
<evidence type="ECO:0000313" key="2">
    <source>
        <dbReference type="Proteomes" id="UP001163603"/>
    </source>
</evidence>
<accession>A0ACC0Y6J6</accession>
<comment type="caution">
    <text evidence="1">The sequence shown here is derived from an EMBL/GenBank/DDBJ whole genome shotgun (WGS) entry which is preliminary data.</text>
</comment>
<protein>
    <submittedName>
        <fullName evidence="1">Uncharacterized protein</fullName>
    </submittedName>
</protein>
<name>A0ACC0Y6J6_9ROSI</name>
<keyword evidence="2" id="KW-1185">Reference proteome</keyword>
<reference evidence="2" key="1">
    <citation type="journal article" date="2023" name="G3 (Bethesda)">
        <title>Genome assembly and association tests identify interacting loci associated with vigor, precocity, and sex in interspecific pistachio rootstocks.</title>
        <authorList>
            <person name="Palmer W."/>
            <person name="Jacygrad E."/>
            <person name="Sagayaradj S."/>
            <person name="Cavanaugh K."/>
            <person name="Han R."/>
            <person name="Bertier L."/>
            <person name="Beede B."/>
            <person name="Kafkas S."/>
            <person name="Golino D."/>
            <person name="Preece J."/>
            <person name="Michelmore R."/>
        </authorList>
    </citation>
    <scope>NUCLEOTIDE SEQUENCE [LARGE SCALE GENOMIC DNA]</scope>
</reference>
<dbReference type="Proteomes" id="UP001163603">
    <property type="component" value="Chromosome 8"/>
</dbReference>
<sequence length="322" mass="36062">MDETFSGLGLIPESFTLDSQFEPKWHCGCGHEYIFTGACNVILIVGLGLVRLRAGSGLLRFDHFGVDYLWAYSGLLIVGRLGLVLVLEWLKAGKQCLCLQGKEKSGGSWFRKEADTVSELSQQERQRGAERESISRLPEYTFTPYGGNNNSDITMTIPLWLRIISSTIIPSEILELSKLETLDASFNNNLELQKLGLKSLVEKLSHLKVLFLDKVNISSSVPDILTNLSSLTALSLRECELQGEFPAKIFQLPNLHILSVRYNPSLSGYLLEFEMNSPLEDLRLVGTRFSGEIPYLIGNLSSLLLLDISNCSFFRINSIFTW</sequence>
<proteinExistence type="predicted"/>